<accession>A0AAW0B000</accession>
<gene>
    <name evidence="1" type="ORF">R3P38DRAFT_2412334</name>
</gene>
<dbReference type="Proteomes" id="UP001362999">
    <property type="component" value="Unassembled WGS sequence"/>
</dbReference>
<protein>
    <submittedName>
        <fullName evidence="1">Uncharacterized protein</fullName>
    </submittedName>
</protein>
<organism evidence="1 2">
    <name type="scientific">Favolaschia claudopus</name>
    <dbReference type="NCBI Taxonomy" id="2862362"/>
    <lineage>
        <taxon>Eukaryota</taxon>
        <taxon>Fungi</taxon>
        <taxon>Dikarya</taxon>
        <taxon>Basidiomycota</taxon>
        <taxon>Agaricomycotina</taxon>
        <taxon>Agaricomycetes</taxon>
        <taxon>Agaricomycetidae</taxon>
        <taxon>Agaricales</taxon>
        <taxon>Marasmiineae</taxon>
        <taxon>Mycenaceae</taxon>
        <taxon>Favolaschia</taxon>
    </lineage>
</organism>
<feature type="non-terminal residue" evidence="1">
    <location>
        <position position="259"/>
    </location>
</feature>
<sequence length="259" mass="28622">GSQLVQAVVHWSTSAFDDLSPQNRQCVLHYFGLSPKPGPGQINNVTQPKIRNVLLPLLVLDHLLHACNPSITAVRKPRNSDRPPSHYKHKNHFLKHNKWREVLSKAAKLHAEGQRITNNATQQHERSGFRQECIQSLSTLNDLSVPGDVAVYNVTQAAFMLRAIQKASVCLTVENVVELAWSQAVEQDSTISRMEVQSVLPNPNLQGIPATLAVAIAVSPIYLLSGQNYAQSTYNPGTSIYHMWLASGNAHIIDLAHPL</sequence>
<feature type="non-terminal residue" evidence="1">
    <location>
        <position position="1"/>
    </location>
</feature>
<dbReference type="EMBL" id="JAWWNJ010000044">
    <property type="protein sequence ID" value="KAK7019244.1"/>
    <property type="molecule type" value="Genomic_DNA"/>
</dbReference>
<comment type="caution">
    <text evidence="1">The sequence shown here is derived from an EMBL/GenBank/DDBJ whole genome shotgun (WGS) entry which is preliminary data.</text>
</comment>
<proteinExistence type="predicted"/>
<evidence type="ECO:0000313" key="1">
    <source>
        <dbReference type="EMBL" id="KAK7019244.1"/>
    </source>
</evidence>
<keyword evidence="2" id="KW-1185">Reference proteome</keyword>
<name>A0AAW0B000_9AGAR</name>
<reference evidence="1 2" key="1">
    <citation type="journal article" date="2024" name="J Genomics">
        <title>Draft genome sequencing and assembly of Favolaschia claudopus CIRM-BRFM 2984 isolated from oak limbs.</title>
        <authorList>
            <person name="Navarro D."/>
            <person name="Drula E."/>
            <person name="Chaduli D."/>
            <person name="Cazenave R."/>
            <person name="Ahrendt S."/>
            <person name="Wang J."/>
            <person name="Lipzen A."/>
            <person name="Daum C."/>
            <person name="Barry K."/>
            <person name="Grigoriev I.V."/>
            <person name="Favel A."/>
            <person name="Rosso M.N."/>
            <person name="Martin F."/>
        </authorList>
    </citation>
    <scope>NUCLEOTIDE SEQUENCE [LARGE SCALE GENOMIC DNA]</scope>
    <source>
        <strain evidence="1 2">CIRM-BRFM 2984</strain>
    </source>
</reference>
<evidence type="ECO:0000313" key="2">
    <source>
        <dbReference type="Proteomes" id="UP001362999"/>
    </source>
</evidence>
<dbReference type="AlphaFoldDB" id="A0AAW0B000"/>